<name>A0A7S1CEW5_9STRA</name>
<evidence type="ECO:0000313" key="1">
    <source>
        <dbReference type="EMBL" id="CAD8917476.1"/>
    </source>
</evidence>
<gene>
    <name evidence="1" type="ORF">BSP0115_LOCUS10737</name>
</gene>
<reference evidence="1" key="1">
    <citation type="submission" date="2021-01" db="EMBL/GenBank/DDBJ databases">
        <authorList>
            <person name="Corre E."/>
            <person name="Pelletier E."/>
            <person name="Niang G."/>
            <person name="Scheremetjew M."/>
            <person name="Finn R."/>
            <person name="Kale V."/>
            <person name="Holt S."/>
            <person name="Cochrane G."/>
            <person name="Meng A."/>
            <person name="Brown T."/>
            <person name="Cohen L."/>
        </authorList>
    </citation>
    <scope>NUCLEOTIDE SEQUENCE</scope>
    <source>
        <strain evidence="1">Ms1</strain>
    </source>
</reference>
<evidence type="ECO:0008006" key="2">
    <source>
        <dbReference type="Google" id="ProtNLM"/>
    </source>
</evidence>
<organism evidence="1">
    <name type="scientific">Bicosoecida sp. CB-2014</name>
    <dbReference type="NCBI Taxonomy" id="1486930"/>
    <lineage>
        <taxon>Eukaryota</taxon>
        <taxon>Sar</taxon>
        <taxon>Stramenopiles</taxon>
        <taxon>Bigyra</taxon>
        <taxon>Opalozoa</taxon>
        <taxon>Bicosoecida</taxon>
    </lineage>
</organism>
<dbReference type="AlphaFoldDB" id="A0A7S1CEW5"/>
<proteinExistence type="predicted"/>
<accession>A0A7S1CEW5</accession>
<protein>
    <recommendedName>
        <fullName evidence="2">Queuosine salvage protein</fullName>
    </recommendedName>
</protein>
<sequence>MLDQSKAAGVHMLRLLLKFEDSEATVDEWRRCVDEHACDVTRTSPEHDIEKIHAAVEKLLPSVNEAEFDSLSLVTKPAADFTAAANYYLHLQATDVEGVGWHYRLADGSDVVVKFSDTFGVNRVMQLFYALRCICGHGDATETLVTGAASVFTAERKAGRRAFEAAHVGNNDEVAADLSELFESMCRHKRFIPVDYRHVLNVFRFVRDTARLVKHAFSIAAFEVSELRIWGHNGDALPDFPPPDLETESD</sequence>
<dbReference type="EMBL" id="HBFS01016020">
    <property type="protein sequence ID" value="CAD8917476.1"/>
    <property type="molecule type" value="Transcribed_RNA"/>
</dbReference>